<reference evidence="2" key="1">
    <citation type="journal article" date="2019" name="Int. J. Syst. Evol. Microbiol.">
        <title>The Global Catalogue of Microorganisms (GCM) 10K type strain sequencing project: providing services to taxonomists for standard genome sequencing and annotation.</title>
        <authorList>
            <consortium name="The Broad Institute Genomics Platform"/>
            <consortium name="The Broad Institute Genome Sequencing Center for Infectious Disease"/>
            <person name="Wu L."/>
            <person name="Ma J."/>
        </authorList>
    </citation>
    <scope>NUCLEOTIDE SEQUENCE [LARGE SCALE GENOMIC DNA]</scope>
    <source>
        <strain evidence="2">KCTC 42730</strain>
    </source>
</reference>
<proteinExistence type="predicted"/>
<comment type="caution">
    <text evidence="1">The sequence shown here is derived from an EMBL/GenBank/DDBJ whole genome shotgun (WGS) entry which is preliminary data.</text>
</comment>
<protein>
    <recommendedName>
        <fullName evidence="3">IrrE N-terminal-like domain-containing protein</fullName>
    </recommendedName>
</protein>
<accession>A0ABV7CPE7</accession>
<evidence type="ECO:0000313" key="1">
    <source>
        <dbReference type="EMBL" id="MFC3034387.1"/>
    </source>
</evidence>
<dbReference type="EMBL" id="JBHRSD010000039">
    <property type="protein sequence ID" value="MFC3034387.1"/>
    <property type="molecule type" value="Genomic_DNA"/>
</dbReference>
<evidence type="ECO:0000313" key="2">
    <source>
        <dbReference type="Proteomes" id="UP001595453"/>
    </source>
</evidence>
<evidence type="ECO:0008006" key="3">
    <source>
        <dbReference type="Google" id="ProtNLM"/>
    </source>
</evidence>
<keyword evidence="2" id="KW-1185">Reference proteome</keyword>
<dbReference type="RefSeq" id="WP_377127580.1">
    <property type="nucleotide sequence ID" value="NZ_JBHRSD010000039.1"/>
</dbReference>
<organism evidence="1 2">
    <name type="scientific">Pseudoalteromonas fenneropenaei</name>
    <dbReference type="NCBI Taxonomy" id="1737459"/>
    <lineage>
        <taxon>Bacteria</taxon>
        <taxon>Pseudomonadati</taxon>
        <taxon>Pseudomonadota</taxon>
        <taxon>Gammaproteobacteria</taxon>
        <taxon>Alteromonadales</taxon>
        <taxon>Pseudoalteromonadaceae</taxon>
        <taxon>Pseudoalteromonas</taxon>
    </lineage>
</organism>
<name>A0ABV7CPE7_9GAMM</name>
<dbReference type="Proteomes" id="UP001595453">
    <property type="component" value="Unassembled WGS sequence"/>
</dbReference>
<sequence>MDPIVKKLTDFLATIAIPFELRSIECATFLPGLCLEHGKLLIDLDKLKYPGDILHEAGHIAVCEPKERHLLHGDVFKFGTQHGRKPGNMHGEEMAATAWAVAAIQYLQLPLELVFHEAGYRGASNNLIEAFARGDGFGFPLLNAWLMTDEERGYPHMQRWVREVSWA</sequence>
<gene>
    <name evidence="1" type="ORF">ACFOEE_17915</name>
</gene>